<evidence type="ECO:0000259" key="6">
    <source>
        <dbReference type="PROSITE" id="PS51918"/>
    </source>
</evidence>
<dbReference type="EMBL" id="BAAAXZ010000014">
    <property type="protein sequence ID" value="GAA2910855.1"/>
    <property type="molecule type" value="Genomic_DNA"/>
</dbReference>
<evidence type="ECO:0000256" key="5">
    <source>
        <dbReference type="ARBA" id="ARBA00023014"/>
    </source>
</evidence>
<dbReference type="InterPro" id="IPR051198">
    <property type="entry name" value="BchE-like"/>
</dbReference>
<organism evidence="7 8">
    <name type="scientific">Streptomyces thioluteus</name>
    <dbReference type="NCBI Taxonomy" id="66431"/>
    <lineage>
        <taxon>Bacteria</taxon>
        <taxon>Bacillati</taxon>
        <taxon>Actinomycetota</taxon>
        <taxon>Actinomycetes</taxon>
        <taxon>Kitasatosporales</taxon>
        <taxon>Streptomycetaceae</taxon>
        <taxon>Streptomyces</taxon>
    </lineage>
</organism>
<feature type="domain" description="Radical SAM core" evidence="6">
    <location>
        <begin position="170"/>
        <end position="354"/>
    </location>
</feature>
<protein>
    <recommendedName>
        <fullName evidence="6">Radical SAM core domain-containing protein</fullName>
    </recommendedName>
</protein>
<dbReference type="InterPro" id="IPR023404">
    <property type="entry name" value="rSAM_horseshoe"/>
</dbReference>
<sequence>MPNARRMLCVSPRYARSFGTFDHASRLIGTRAFMPPQGILVIAAWFSARGWDVRVVDENVRPLTERDPDRADVVLVSGMHVQHAHIQAVVSVARRRGLLTVLGGPSVSACSHWYPEPDILHLGELGDATEALADRLARDLGRPARQEVYRTVNRLPLEDFPVPAFHLIDVSEYLSGTVQFSSGCPFRCDFCDIPELYGRNPRLKTPRRITEELDALVAGGVRNVVYFVDDNFIGNPHAARSLLEELVRWQRRHDYPVDFSCEATLNITKRPELLSLMREARFTKVFVGVETPEENALRAIGKTQNLRSPLLDAIAEINAHGIEVVSGIILGLDTDEPGTYERSSASSTPAASLC</sequence>
<dbReference type="Gene3D" id="3.40.50.280">
    <property type="entry name" value="Cobalamin-binding domain"/>
    <property type="match status" value="1"/>
</dbReference>
<keyword evidence="4" id="KW-0408">Iron</keyword>
<dbReference type="Gene3D" id="3.80.30.20">
    <property type="entry name" value="tm_1862 like domain"/>
    <property type="match status" value="1"/>
</dbReference>
<dbReference type="Proteomes" id="UP001501102">
    <property type="component" value="Unassembled WGS sequence"/>
</dbReference>
<reference evidence="8" key="1">
    <citation type="journal article" date="2019" name="Int. J. Syst. Evol. Microbiol.">
        <title>The Global Catalogue of Microorganisms (GCM) 10K type strain sequencing project: providing services to taxonomists for standard genome sequencing and annotation.</title>
        <authorList>
            <consortium name="The Broad Institute Genomics Platform"/>
            <consortium name="The Broad Institute Genome Sequencing Center for Infectious Disease"/>
            <person name="Wu L."/>
            <person name="Ma J."/>
        </authorList>
    </citation>
    <scope>NUCLEOTIDE SEQUENCE [LARGE SCALE GENOMIC DNA]</scope>
    <source>
        <strain evidence="8">JCM 4087</strain>
    </source>
</reference>
<dbReference type="SFLD" id="SFLDG01082">
    <property type="entry name" value="B12-binding_domain_containing"/>
    <property type="match status" value="1"/>
</dbReference>
<dbReference type="InterPro" id="IPR006158">
    <property type="entry name" value="Cobalamin-bd"/>
</dbReference>
<dbReference type="InterPro" id="IPR007197">
    <property type="entry name" value="rSAM"/>
</dbReference>
<evidence type="ECO:0000256" key="2">
    <source>
        <dbReference type="ARBA" id="ARBA00022691"/>
    </source>
</evidence>
<dbReference type="PROSITE" id="PS51918">
    <property type="entry name" value="RADICAL_SAM"/>
    <property type="match status" value="1"/>
</dbReference>
<accession>A0ABP6IVI4</accession>
<dbReference type="SFLD" id="SFLDS00029">
    <property type="entry name" value="Radical_SAM"/>
    <property type="match status" value="1"/>
</dbReference>
<dbReference type="SMART" id="SM00729">
    <property type="entry name" value="Elp3"/>
    <property type="match status" value="1"/>
</dbReference>
<dbReference type="InterPro" id="IPR006638">
    <property type="entry name" value="Elp3/MiaA/NifB-like_rSAM"/>
</dbReference>
<dbReference type="PANTHER" id="PTHR43409:SF9">
    <property type="entry name" value="BLR2995 PROTEIN"/>
    <property type="match status" value="1"/>
</dbReference>
<keyword evidence="2" id="KW-0949">S-adenosyl-L-methionine</keyword>
<evidence type="ECO:0000313" key="8">
    <source>
        <dbReference type="Proteomes" id="UP001501102"/>
    </source>
</evidence>
<dbReference type="Pfam" id="PF04055">
    <property type="entry name" value="Radical_SAM"/>
    <property type="match status" value="1"/>
</dbReference>
<dbReference type="CDD" id="cd01335">
    <property type="entry name" value="Radical_SAM"/>
    <property type="match status" value="1"/>
</dbReference>
<gene>
    <name evidence="7" type="ORF">GCM10020221_03380</name>
</gene>
<name>A0ABP6IVI4_STRTU</name>
<dbReference type="SUPFAM" id="SSF102114">
    <property type="entry name" value="Radical SAM enzymes"/>
    <property type="match status" value="1"/>
</dbReference>
<keyword evidence="8" id="KW-1185">Reference proteome</keyword>
<evidence type="ECO:0000256" key="1">
    <source>
        <dbReference type="ARBA" id="ARBA00001966"/>
    </source>
</evidence>
<comment type="caution">
    <text evidence="7">The sequence shown here is derived from an EMBL/GenBank/DDBJ whole genome shotgun (WGS) entry which is preliminary data.</text>
</comment>
<dbReference type="InterPro" id="IPR034466">
    <property type="entry name" value="Methyltransferase_Class_B"/>
</dbReference>
<evidence type="ECO:0000256" key="4">
    <source>
        <dbReference type="ARBA" id="ARBA00023004"/>
    </source>
</evidence>
<dbReference type="PANTHER" id="PTHR43409">
    <property type="entry name" value="ANAEROBIC MAGNESIUM-PROTOPORPHYRIN IX MONOMETHYL ESTER CYCLASE-RELATED"/>
    <property type="match status" value="1"/>
</dbReference>
<dbReference type="InterPro" id="IPR058240">
    <property type="entry name" value="rSAM_sf"/>
</dbReference>
<keyword evidence="5" id="KW-0411">Iron-sulfur</keyword>
<dbReference type="Pfam" id="PF02310">
    <property type="entry name" value="B12-binding"/>
    <property type="match status" value="1"/>
</dbReference>
<dbReference type="RefSeq" id="WP_344960505.1">
    <property type="nucleotide sequence ID" value="NZ_BAAAXZ010000014.1"/>
</dbReference>
<proteinExistence type="predicted"/>
<comment type="cofactor">
    <cofactor evidence="1">
        <name>[4Fe-4S] cluster</name>
        <dbReference type="ChEBI" id="CHEBI:49883"/>
    </cofactor>
</comment>
<dbReference type="SFLD" id="SFLDG01123">
    <property type="entry name" value="methyltransferase_(Class_B)"/>
    <property type="match status" value="1"/>
</dbReference>
<evidence type="ECO:0000256" key="3">
    <source>
        <dbReference type="ARBA" id="ARBA00022723"/>
    </source>
</evidence>
<keyword evidence="3" id="KW-0479">Metal-binding</keyword>
<evidence type="ECO:0000313" key="7">
    <source>
        <dbReference type="EMBL" id="GAA2910855.1"/>
    </source>
</evidence>